<gene>
    <name evidence="1" type="ORF">XU08_C0003G0040</name>
</gene>
<dbReference type="AlphaFoldDB" id="A0A0T5ZX81"/>
<organism evidence="1 2">
    <name type="scientific">candidate division WWE3 bacterium CSP1-7</name>
    <dbReference type="NCBI Taxonomy" id="1576480"/>
    <lineage>
        <taxon>Bacteria</taxon>
        <taxon>Katanobacteria</taxon>
    </lineage>
</organism>
<accession>A0A0T5ZX81</accession>
<protein>
    <submittedName>
        <fullName evidence="1">Uncharacterized protein</fullName>
    </submittedName>
</protein>
<reference evidence="1 2" key="1">
    <citation type="submission" date="2015-05" db="EMBL/GenBank/DDBJ databases">
        <title>Critical biogeochemical functions in the subsurface are associated with bacteria from new phyla and little studied lineages.</title>
        <authorList>
            <person name="Hug L.A."/>
            <person name="Thomas B.C."/>
            <person name="Sharon I."/>
            <person name="Brown C.T."/>
            <person name="Sharma R."/>
            <person name="Hettich R.L."/>
            <person name="Wilkins M.J."/>
            <person name="Williams K.H."/>
            <person name="Singh A."/>
            <person name="Banfield J.F."/>
        </authorList>
    </citation>
    <scope>NUCLEOTIDE SEQUENCE [LARGE SCALE GENOMIC DNA]</scope>
    <source>
        <strain evidence="1">CSP1-7</strain>
    </source>
</reference>
<comment type="caution">
    <text evidence="1">The sequence shown here is derived from an EMBL/GenBank/DDBJ whole genome shotgun (WGS) entry which is preliminary data.</text>
</comment>
<sequence>MLLKKQKLKKIGEKLLKEPKSELRAALRFYG</sequence>
<evidence type="ECO:0000313" key="1">
    <source>
        <dbReference type="EMBL" id="KRT67367.1"/>
    </source>
</evidence>
<dbReference type="STRING" id="1576480.XU08_C0003G0040"/>
<name>A0A0T5ZX81_UNCKA</name>
<dbReference type="Proteomes" id="UP000051297">
    <property type="component" value="Unassembled WGS sequence"/>
</dbReference>
<proteinExistence type="predicted"/>
<evidence type="ECO:0000313" key="2">
    <source>
        <dbReference type="Proteomes" id="UP000051297"/>
    </source>
</evidence>
<dbReference type="EMBL" id="LDXK01000003">
    <property type="protein sequence ID" value="KRT67367.1"/>
    <property type="molecule type" value="Genomic_DNA"/>
</dbReference>